<dbReference type="Pfam" id="PF12172">
    <property type="entry name" value="zf-ChsH2"/>
    <property type="match status" value="1"/>
</dbReference>
<dbReference type="InterPro" id="IPR052513">
    <property type="entry name" value="Thioester_dehydratase-like"/>
</dbReference>
<evidence type="ECO:0000313" key="4">
    <source>
        <dbReference type="Proteomes" id="UP000609531"/>
    </source>
</evidence>
<proteinExistence type="predicted"/>
<dbReference type="AlphaFoldDB" id="A0A934ISW4"/>
<sequence>MDLDGFINPEPVVQPENQPFWDATKEDRFLVKWCNVCERAHWYPRARCPFCFSDDTAFREASGEGTIYAFAPMRRTAAPYILAYVTLAEGPTMMTNIVNARPEELTTGQPVRVAFVPTSGEYKVPVFTPT</sequence>
<protein>
    <submittedName>
        <fullName evidence="3">OB-fold domain-containing protein</fullName>
    </submittedName>
</protein>
<keyword evidence="4" id="KW-1185">Reference proteome</keyword>
<dbReference type="PANTHER" id="PTHR34075:SF5">
    <property type="entry name" value="BLR3430 PROTEIN"/>
    <property type="match status" value="1"/>
</dbReference>
<dbReference type="InterPro" id="IPR012340">
    <property type="entry name" value="NA-bd_OB-fold"/>
</dbReference>
<dbReference type="RefSeq" id="WP_198882967.1">
    <property type="nucleotide sequence ID" value="NZ_JAEKJA010000012.1"/>
</dbReference>
<feature type="domain" description="ChsH2 C-terminal OB-fold" evidence="1">
    <location>
        <begin position="59"/>
        <end position="116"/>
    </location>
</feature>
<comment type="caution">
    <text evidence="3">The sequence shown here is derived from an EMBL/GenBank/DDBJ whole genome shotgun (WGS) entry which is preliminary data.</text>
</comment>
<evidence type="ECO:0000313" key="3">
    <source>
        <dbReference type="EMBL" id="MBJ3777069.1"/>
    </source>
</evidence>
<reference evidence="3" key="1">
    <citation type="submission" date="2020-12" db="EMBL/GenBank/DDBJ databases">
        <title>Bacterial taxonomy.</title>
        <authorList>
            <person name="Pan X."/>
        </authorList>
    </citation>
    <scope>NUCLEOTIDE SEQUENCE</scope>
    <source>
        <strain evidence="3">B2012</strain>
    </source>
</reference>
<dbReference type="Pfam" id="PF01796">
    <property type="entry name" value="OB_ChsH2_C"/>
    <property type="match status" value="1"/>
</dbReference>
<dbReference type="EMBL" id="JAEKJA010000012">
    <property type="protein sequence ID" value="MBJ3777069.1"/>
    <property type="molecule type" value="Genomic_DNA"/>
</dbReference>
<dbReference type="SUPFAM" id="SSF50249">
    <property type="entry name" value="Nucleic acid-binding proteins"/>
    <property type="match status" value="1"/>
</dbReference>
<dbReference type="PANTHER" id="PTHR34075">
    <property type="entry name" value="BLR3430 PROTEIN"/>
    <property type="match status" value="1"/>
</dbReference>
<gene>
    <name evidence="3" type="ORF">JCR33_15280</name>
</gene>
<feature type="domain" description="ChsH2 rubredoxin-like zinc ribbon" evidence="2">
    <location>
        <begin position="21"/>
        <end position="55"/>
    </location>
</feature>
<dbReference type="InterPro" id="IPR002878">
    <property type="entry name" value="ChsH2_C"/>
</dbReference>
<organism evidence="3 4">
    <name type="scientific">Acuticoccus mangrovi</name>
    <dbReference type="NCBI Taxonomy" id="2796142"/>
    <lineage>
        <taxon>Bacteria</taxon>
        <taxon>Pseudomonadati</taxon>
        <taxon>Pseudomonadota</taxon>
        <taxon>Alphaproteobacteria</taxon>
        <taxon>Hyphomicrobiales</taxon>
        <taxon>Amorphaceae</taxon>
        <taxon>Acuticoccus</taxon>
    </lineage>
</organism>
<dbReference type="Proteomes" id="UP000609531">
    <property type="component" value="Unassembled WGS sequence"/>
</dbReference>
<evidence type="ECO:0000259" key="1">
    <source>
        <dbReference type="Pfam" id="PF01796"/>
    </source>
</evidence>
<evidence type="ECO:0000259" key="2">
    <source>
        <dbReference type="Pfam" id="PF12172"/>
    </source>
</evidence>
<accession>A0A934ISW4</accession>
<dbReference type="InterPro" id="IPR022002">
    <property type="entry name" value="ChsH2_Znr"/>
</dbReference>
<dbReference type="Gene3D" id="6.10.30.10">
    <property type="match status" value="1"/>
</dbReference>
<name>A0A934ISW4_9HYPH</name>